<dbReference type="Proteomes" id="UP000177960">
    <property type="component" value="Unassembled WGS sequence"/>
</dbReference>
<dbReference type="AlphaFoldDB" id="A0A1G1ZII5"/>
<keyword evidence="10" id="KW-0718">Serine biosynthesis</keyword>
<dbReference type="GO" id="GO:0006564">
    <property type="term" value="P:L-serine biosynthetic process"/>
    <property type="evidence" value="ECO:0007669"/>
    <property type="project" value="UniProtKB-KW"/>
</dbReference>
<dbReference type="PANTHER" id="PTHR43344:SF2">
    <property type="entry name" value="PHOSPHOSERINE PHOSPHATASE"/>
    <property type="match status" value="1"/>
</dbReference>
<dbReference type="GO" id="GO:0009117">
    <property type="term" value="P:nucleotide metabolic process"/>
    <property type="evidence" value="ECO:0007669"/>
    <property type="project" value="UniProtKB-KW"/>
</dbReference>
<evidence type="ECO:0000256" key="7">
    <source>
        <dbReference type="ARBA" id="ARBA00022801"/>
    </source>
</evidence>
<evidence type="ECO:0000256" key="10">
    <source>
        <dbReference type="ARBA" id="ARBA00023299"/>
    </source>
</evidence>
<evidence type="ECO:0000313" key="14">
    <source>
        <dbReference type="Proteomes" id="UP000177960"/>
    </source>
</evidence>
<dbReference type="EMBL" id="MHJG01000020">
    <property type="protein sequence ID" value="OGY63637.1"/>
    <property type="molecule type" value="Genomic_DNA"/>
</dbReference>
<dbReference type="InterPro" id="IPR050582">
    <property type="entry name" value="HAD-like_SerB"/>
</dbReference>
<dbReference type="GO" id="GO:0036424">
    <property type="term" value="F:L-phosphoserine phosphatase activity"/>
    <property type="evidence" value="ECO:0007669"/>
    <property type="project" value="TreeGrafter"/>
</dbReference>
<evidence type="ECO:0000256" key="6">
    <source>
        <dbReference type="ARBA" id="ARBA00022723"/>
    </source>
</evidence>
<dbReference type="GO" id="GO:0000287">
    <property type="term" value="F:magnesium ion binding"/>
    <property type="evidence" value="ECO:0007669"/>
    <property type="project" value="InterPro"/>
</dbReference>
<keyword evidence="6" id="KW-0479">Metal-binding</keyword>
<organism evidence="13 14">
    <name type="scientific">Candidatus Harrisonbacteria bacterium RIFCSPHIGHO2_02_FULL_42_16</name>
    <dbReference type="NCBI Taxonomy" id="1798404"/>
    <lineage>
        <taxon>Bacteria</taxon>
        <taxon>Candidatus Harrisoniibacteriota</taxon>
    </lineage>
</organism>
<dbReference type="STRING" id="1798404.A3B92_03225"/>
<evidence type="ECO:0000256" key="5">
    <source>
        <dbReference type="ARBA" id="ARBA00022605"/>
    </source>
</evidence>
<dbReference type="InterPro" id="IPR023214">
    <property type="entry name" value="HAD_sf"/>
</dbReference>
<dbReference type="NCBIfam" id="TIGR01488">
    <property type="entry name" value="HAD-SF-IB"/>
    <property type="match status" value="1"/>
</dbReference>
<evidence type="ECO:0000256" key="1">
    <source>
        <dbReference type="ARBA" id="ARBA00000815"/>
    </source>
</evidence>
<evidence type="ECO:0000256" key="11">
    <source>
        <dbReference type="ARBA" id="ARBA00048138"/>
    </source>
</evidence>
<accession>A0A1G1ZII5</accession>
<keyword evidence="8" id="KW-0460">Magnesium</keyword>
<proteinExistence type="inferred from homology"/>
<comment type="similarity">
    <text evidence="4">Belongs to the pyrimidine 5'-nucleotidase family.</text>
</comment>
<keyword evidence="9" id="KW-0546">Nucleotide metabolism</keyword>
<dbReference type="GO" id="GO:0005737">
    <property type="term" value="C:cytoplasm"/>
    <property type="evidence" value="ECO:0007669"/>
    <property type="project" value="InterPro"/>
</dbReference>
<dbReference type="Pfam" id="PF05822">
    <property type="entry name" value="UMPH-1"/>
    <property type="match status" value="1"/>
</dbReference>
<evidence type="ECO:0000256" key="9">
    <source>
        <dbReference type="ARBA" id="ARBA00023080"/>
    </source>
</evidence>
<sequence>MNKPKWVVVFDFDGTLTSKNLVSLFDVIDRAMPEEHMVQLKLMRDKYIKKAHAGLLTKNEESSWFFETVDLYVRAGLSISKIEEVMHLVRLRNGVVECLKWLKCRHIPVAIISYGVAQFIEAALKSNDALHLVSRIYAGKLIIDSIGLVKGLNTEYLVFPSNKGAYSRRFSESFSVSYRRILAVGDSGSDAKLGYLKENRFGITNNEVEAEKLKNCMGGVVITENFEPVSRWLAEKINLE</sequence>
<evidence type="ECO:0000256" key="8">
    <source>
        <dbReference type="ARBA" id="ARBA00022842"/>
    </source>
</evidence>
<evidence type="ECO:0000313" key="13">
    <source>
        <dbReference type="EMBL" id="OGY63637.1"/>
    </source>
</evidence>
<dbReference type="SUPFAM" id="SSF56784">
    <property type="entry name" value="HAD-like"/>
    <property type="match status" value="1"/>
</dbReference>
<name>A0A1G1ZII5_9BACT</name>
<comment type="pathway">
    <text evidence="3">Amino-acid biosynthesis; L-serine biosynthesis; L-serine from 3-phospho-D-glycerate: step 3/3.</text>
</comment>
<keyword evidence="7" id="KW-0378">Hydrolase</keyword>
<evidence type="ECO:0000256" key="3">
    <source>
        <dbReference type="ARBA" id="ARBA00005135"/>
    </source>
</evidence>
<dbReference type="InterPro" id="IPR006434">
    <property type="entry name" value="Pyrimidine_nucleotidase_eu"/>
</dbReference>
<protein>
    <submittedName>
        <fullName evidence="13">Uncharacterized protein</fullName>
    </submittedName>
</protein>
<reference evidence="13 14" key="1">
    <citation type="journal article" date="2016" name="Nat. Commun.">
        <title>Thousands of microbial genomes shed light on interconnected biogeochemical processes in an aquifer system.</title>
        <authorList>
            <person name="Anantharaman K."/>
            <person name="Brown C.T."/>
            <person name="Hug L.A."/>
            <person name="Sharon I."/>
            <person name="Castelle C.J."/>
            <person name="Probst A.J."/>
            <person name="Thomas B.C."/>
            <person name="Singh A."/>
            <person name="Wilkins M.J."/>
            <person name="Karaoz U."/>
            <person name="Brodie E.L."/>
            <person name="Williams K.H."/>
            <person name="Hubbard S.S."/>
            <person name="Banfield J.F."/>
        </authorList>
    </citation>
    <scope>NUCLEOTIDE SEQUENCE [LARGE SCALE GENOMIC DNA]</scope>
</reference>
<dbReference type="PANTHER" id="PTHR43344">
    <property type="entry name" value="PHOSPHOSERINE PHOSPHATASE"/>
    <property type="match status" value="1"/>
</dbReference>
<gene>
    <name evidence="13" type="ORF">A3B92_03225</name>
</gene>
<comment type="catalytic activity">
    <reaction evidence="12">
        <text>O-phospho-D-serine + H2O = D-serine + phosphate</text>
        <dbReference type="Rhea" id="RHEA:24873"/>
        <dbReference type="ChEBI" id="CHEBI:15377"/>
        <dbReference type="ChEBI" id="CHEBI:35247"/>
        <dbReference type="ChEBI" id="CHEBI:43474"/>
        <dbReference type="ChEBI" id="CHEBI:58680"/>
        <dbReference type="EC" id="3.1.3.3"/>
    </reaction>
</comment>
<keyword evidence="5" id="KW-0028">Amino-acid biosynthesis</keyword>
<dbReference type="InterPro" id="IPR036412">
    <property type="entry name" value="HAD-like_sf"/>
</dbReference>
<evidence type="ECO:0000256" key="4">
    <source>
        <dbReference type="ARBA" id="ARBA00008389"/>
    </source>
</evidence>
<evidence type="ECO:0000256" key="2">
    <source>
        <dbReference type="ARBA" id="ARBA00001946"/>
    </source>
</evidence>
<comment type="cofactor">
    <cofactor evidence="2">
        <name>Mg(2+)</name>
        <dbReference type="ChEBI" id="CHEBI:18420"/>
    </cofactor>
</comment>
<evidence type="ECO:0000256" key="12">
    <source>
        <dbReference type="ARBA" id="ARBA00048523"/>
    </source>
</evidence>
<comment type="catalytic activity">
    <reaction evidence="11">
        <text>O-phospho-L-serine + H2O = L-serine + phosphate</text>
        <dbReference type="Rhea" id="RHEA:21208"/>
        <dbReference type="ChEBI" id="CHEBI:15377"/>
        <dbReference type="ChEBI" id="CHEBI:33384"/>
        <dbReference type="ChEBI" id="CHEBI:43474"/>
        <dbReference type="ChEBI" id="CHEBI:57524"/>
        <dbReference type="EC" id="3.1.3.3"/>
    </reaction>
</comment>
<dbReference type="Gene3D" id="3.40.50.1000">
    <property type="entry name" value="HAD superfamily/HAD-like"/>
    <property type="match status" value="1"/>
</dbReference>
<comment type="catalytic activity">
    <reaction evidence="1">
        <text>a ribonucleoside 5'-phosphate + H2O = a ribonucleoside + phosphate</text>
        <dbReference type="Rhea" id="RHEA:12484"/>
        <dbReference type="ChEBI" id="CHEBI:15377"/>
        <dbReference type="ChEBI" id="CHEBI:18254"/>
        <dbReference type="ChEBI" id="CHEBI:43474"/>
        <dbReference type="ChEBI" id="CHEBI:58043"/>
        <dbReference type="EC" id="3.1.3.5"/>
    </reaction>
</comment>
<dbReference type="GO" id="GO:0008253">
    <property type="term" value="F:5'-nucleotidase activity"/>
    <property type="evidence" value="ECO:0007669"/>
    <property type="project" value="UniProtKB-EC"/>
</dbReference>
<comment type="caution">
    <text evidence="13">The sequence shown here is derived from an EMBL/GenBank/DDBJ whole genome shotgun (WGS) entry which is preliminary data.</text>
</comment>